<dbReference type="RefSeq" id="WP_196567616.1">
    <property type="nucleotide sequence ID" value="NZ_JADRYY010000019.1"/>
</dbReference>
<keyword evidence="3" id="KW-1185">Reference proteome</keyword>
<accession>A0ABS0IXP3</accession>
<feature type="transmembrane region" description="Helical" evidence="1">
    <location>
        <begin position="21"/>
        <end position="39"/>
    </location>
</feature>
<feature type="transmembrane region" description="Helical" evidence="1">
    <location>
        <begin position="51"/>
        <end position="73"/>
    </location>
</feature>
<protein>
    <submittedName>
        <fullName evidence="2">Uncharacterized protein</fullName>
    </submittedName>
</protein>
<keyword evidence="1" id="KW-0812">Transmembrane</keyword>
<evidence type="ECO:0000313" key="3">
    <source>
        <dbReference type="Proteomes" id="UP000614721"/>
    </source>
</evidence>
<organism evidence="2 3">
    <name type="scientific">Proteus alimentorum</name>
    <dbReference type="NCBI Taxonomy" id="1973495"/>
    <lineage>
        <taxon>Bacteria</taxon>
        <taxon>Pseudomonadati</taxon>
        <taxon>Pseudomonadota</taxon>
        <taxon>Gammaproteobacteria</taxon>
        <taxon>Enterobacterales</taxon>
        <taxon>Morganellaceae</taxon>
        <taxon>Proteus</taxon>
    </lineage>
</organism>
<proteinExistence type="predicted"/>
<dbReference type="Proteomes" id="UP000614721">
    <property type="component" value="Unassembled WGS sequence"/>
</dbReference>
<comment type="caution">
    <text evidence="2">The sequence shown here is derived from an EMBL/GenBank/DDBJ whole genome shotgun (WGS) entry which is preliminary data.</text>
</comment>
<sequence length="376" mass="43402">MRYPPRYPEFSQEKPINWKKLLKWMLILIGLSLFFTNLISSNSKVENKYFILISSIIIPIFVSSFLFLIYLFLKILNNHNNNLFKKQFDDDNKKWWLYHSASIPIKDSIIIGSLGENQHKWHQILKTRPVSPLPIIEEGQERIPCSALIGNKKNREEMMAKLLADHFINGEENIDNIKIDNIYWKGSQSSLNEFIAHLKSHHVLPPLKTVFIDSVNTLDTIIDNYYLHYKAKYYNIVGGSNIFDDINTGRLAETGFLWTIFPNKDAYHLHRCEISNNENSNELTSQIIKYSGIENSPEVNISIDTQASYAFLSTQLYSADNIVQDYFGNSTCSSPFLAISFSVLHCMNNDISSCGWISGYYNDQYIAGVIHKDENQ</sequence>
<keyword evidence="1" id="KW-1133">Transmembrane helix</keyword>
<dbReference type="EMBL" id="JADSJP010000029">
    <property type="protein sequence ID" value="MBG2880539.1"/>
    <property type="molecule type" value="Genomic_DNA"/>
</dbReference>
<gene>
    <name evidence="2" type="ORF">I4902_14850</name>
</gene>
<evidence type="ECO:0000256" key="1">
    <source>
        <dbReference type="SAM" id="Phobius"/>
    </source>
</evidence>
<name>A0ABS0IXP3_9GAMM</name>
<reference evidence="2 3" key="1">
    <citation type="submission" date="2020-11" db="EMBL/GenBank/DDBJ databases">
        <title>Enhanced detection system for hospital associated transmission using whole genome sequencing surveillance.</title>
        <authorList>
            <person name="Harrison L.H."/>
            <person name="Van Tyne D."/>
            <person name="Marsh J.W."/>
            <person name="Griffith M.P."/>
            <person name="Snyder D.J."/>
            <person name="Cooper V.S."/>
            <person name="Mustapha M."/>
        </authorList>
    </citation>
    <scope>NUCLEOTIDE SEQUENCE [LARGE SCALE GENOMIC DNA]</scope>
    <source>
        <strain evidence="2 3">PR00075</strain>
    </source>
</reference>
<keyword evidence="1" id="KW-0472">Membrane</keyword>
<evidence type="ECO:0000313" key="2">
    <source>
        <dbReference type="EMBL" id="MBG2880539.1"/>
    </source>
</evidence>